<dbReference type="Proteomes" id="UP001642409">
    <property type="component" value="Unassembled WGS sequence"/>
</dbReference>
<dbReference type="PROSITE" id="PS51293">
    <property type="entry name" value="SANT"/>
    <property type="match status" value="1"/>
</dbReference>
<dbReference type="InterPro" id="IPR009057">
    <property type="entry name" value="Homeodomain-like_sf"/>
</dbReference>
<feature type="domain" description="Myb-like" evidence="1">
    <location>
        <begin position="8"/>
        <end position="53"/>
    </location>
</feature>
<proteinExistence type="predicted"/>
<dbReference type="InterPro" id="IPR017884">
    <property type="entry name" value="SANT_dom"/>
</dbReference>
<protein>
    <submittedName>
        <fullName evidence="4">SANT/Myb domain</fullName>
    </submittedName>
    <submittedName>
        <fullName evidence="5">SANT/Myb_domain</fullName>
    </submittedName>
</protein>
<gene>
    <name evidence="4" type="ORF">HINF_LOCUS40189</name>
    <name evidence="5" type="ORF">HINF_LOCUS8443</name>
</gene>
<dbReference type="InterPro" id="IPR017930">
    <property type="entry name" value="Myb_dom"/>
</dbReference>
<dbReference type="EMBL" id="CATOUU010000834">
    <property type="protein sequence ID" value="CAI9952544.1"/>
    <property type="molecule type" value="Genomic_DNA"/>
</dbReference>
<evidence type="ECO:0000259" key="3">
    <source>
        <dbReference type="PROSITE" id="PS51294"/>
    </source>
</evidence>
<evidence type="ECO:0000313" key="6">
    <source>
        <dbReference type="Proteomes" id="UP001642409"/>
    </source>
</evidence>
<dbReference type="SMART" id="SM00717">
    <property type="entry name" value="SANT"/>
    <property type="match status" value="1"/>
</dbReference>
<comment type="caution">
    <text evidence="4">The sequence shown here is derived from an EMBL/GenBank/DDBJ whole genome shotgun (WGS) entry which is preliminary data.</text>
</comment>
<feature type="domain" description="SANT" evidence="2">
    <location>
        <begin position="6"/>
        <end position="57"/>
    </location>
</feature>
<dbReference type="EMBL" id="CAXDID020000018">
    <property type="protein sequence ID" value="CAL5984982.1"/>
    <property type="molecule type" value="Genomic_DNA"/>
</dbReference>
<evidence type="ECO:0000313" key="4">
    <source>
        <dbReference type="EMBL" id="CAI9952544.1"/>
    </source>
</evidence>
<dbReference type="Gene3D" id="1.10.10.60">
    <property type="entry name" value="Homeodomain-like"/>
    <property type="match status" value="1"/>
</dbReference>
<reference evidence="4" key="1">
    <citation type="submission" date="2023-06" db="EMBL/GenBank/DDBJ databases">
        <authorList>
            <person name="Kurt Z."/>
        </authorList>
    </citation>
    <scope>NUCLEOTIDE SEQUENCE</scope>
</reference>
<dbReference type="Pfam" id="PF00249">
    <property type="entry name" value="Myb_DNA-binding"/>
    <property type="match status" value="1"/>
</dbReference>
<accession>A0AA86Q528</accession>
<dbReference type="SUPFAM" id="SSF46689">
    <property type="entry name" value="Homeodomain-like"/>
    <property type="match status" value="1"/>
</dbReference>
<feature type="domain" description="HTH myb-type" evidence="3">
    <location>
        <begin position="8"/>
        <end position="57"/>
    </location>
</feature>
<evidence type="ECO:0000259" key="1">
    <source>
        <dbReference type="PROSITE" id="PS50090"/>
    </source>
</evidence>
<dbReference type="CDD" id="cd00167">
    <property type="entry name" value="SANT"/>
    <property type="match status" value="1"/>
</dbReference>
<dbReference type="PROSITE" id="PS51294">
    <property type="entry name" value="HTH_MYB"/>
    <property type="match status" value="1"/>
</dbReference>
<dbReference type="InterPro" id="IPR001005">
    <property type="entry name" value="SANT/Myb"/>
</dbReference>
<organism evidence="4">
    <name type="scientific">Hexamita inflata</name>
    <dbReference type="NCBI Taxonomy" id="28002"/>
    <lineage>
        <taxon>Eukaryota</taxon>
        <taxon>Metamonada</taxon>
        <taxon>Diplomonadida</taxon>
        <taxon>Hexamitidae</taxon>
        <taxon>Hexamitinae</taxon>
        <taxon>Hexamita</taxon>
    </lineage>
</organism>
<dbReference type="PROSITE" id="PS50090">
    <property type="entry name" value="MYB_LIKE"/>
    <property type="match status" value="1"/>
</dbReference>
<keyword evidence="6" id="KW-1185">Reference proteome</keyword>
<name>A0AA86Q528_9EUKA</name>
<evidence type="ECO:0000313" key="5">
    <source>
        <dbReference type="EMBL" id="CAL5984982.1"/>
    </source>
</evidence>
<dbReference type="AlphaFoldDB" id="A0AA86Q528"/>
<reference evidence="5 6" key="2">
    <citation type="submission" date="2024-07" db="EMBL/GenBank/DDBJ databases">
        <authorList>
            <person name="Akdeniz Z."/>
        </authorList>
    </citation>
    <scope>NUCLEOTIDE SEQUENCE [LARGE SCALE GENOMIC DNA]</scope>
</reference>
<evidence type="ECO:0000259" key="2">
    <source>
        <dbReference type="PROSITE" id="PS51293"/>
    </source>
</evidence>
<sequence>MTLTTSSKPRWSEEEDQLFEQLYKKYKNNFREIARNFKTRTYSQIRSHYYNLQNRDDKNKNNITQSQTVQQFVQPQYSIQSMQSIGQQVIRDNKESKIKVIDSSVSVPSMLGTQ</sequence>